<dbReference type="Pfam" id="PF13567">
    <property type="entry name" value="DUF4131"/>
    <property type="match status" value="1"/>
</dbReference>
<dbReference type="SMART" id="SM00849">
    <property type="entry name" value="Lactamase_B"/>
    <property type="match status" value="1"/>
</dbReference>
<dbReference type="PANTHER" id="PTHR30619">
    <property type="entry name" value="DNA INTERNALIZATION/COMPETENCE PROTEIN COMEC/REC2"/>
    <property type="match status" value="1"/>
</dbReference>
<dbReference type="NCBIfam" id="TIGR00360">
    <property type="entry name" value="ComEC_N-term"/>
    <property type="match status" value="1"/>
</dbReference>
<keyword evidence="9" id="KW-1185">Reference proteome</keyword>
<dbReference type="PANTHER" id="PTHR30619:SF1">
    <property type="entry name" value="RECOMBINATION PROTEIN 2"/>
    <property type="match status" value="1"/>
</dbReference>
<comment type="subcellular location">
    <subcellularLocation>
        <location evidence="1">Cell membrane</location>
        <topology evidence="1">Multi-pass membrane protein</topology>
    </subcellularLocation>
</comment>
<keyword evidence="4 6" id="KW-1133">Transmembrane helix</keyword>
<keyword evidence="3 6" id="KW-0812">Transmembrane</keyword>
<evidence type="ECO:0000256" key="2">
    <source>
        <dbReference type="ARBA" id="ARBA00022475"/>
    </source>
</evidence>
<organism evidence="8 9">
    <name type="scientific">Uliginosibacterium sediminicola</name>
    <dbReference type="NCBI Taxonomy" id="2024550"/>
    <lineage>
        <taxon>Bacteria</taxon>
        <taxon>Pseudomonadati</taxon>
        <taxon>Pseudomonadota</taxon>
        <taxon>Betaproteobacteria</taxon>
        <taxon>Rhodocyclales</taxon>
        <taxon>Zoogloeaceae</taxon>
        <taxon>Uliginosibacterium</taxon>
    </lineage>
</organism>
<comment type="caution">
    <text evidence="8">The sequence shown here is derived from an EMBL/GenBank/DDBJ whole genome shotgun (WGS) entry which is preliminary data.</text>
</comment>
<evidence type="ECO:0000313" key="8">
    <source>
        <dbReference type="EMBL" id="MEN3070304.1"/>
    </source>
</evidence>
<keyword evidence="2" id="KW-1003">Cell membrane</keyword>
<dbReference type="Pfam" id="PF00753">
    <property type="entry name" value="Lactamase_B"/>
    <property type="match status" value="1"/>
</dbReference>
<dbReference type="CDD" id="cd07731">
    <property type="entry name" value="ComA-like_MBL-fold"/>
    <property type="match status" value="1"/>
</dbReference>
<feature type="transmembrane region" description="Helical" evidence="6">
    <location>
        <begin position="386"/>
        <end position="405"/>
    </location>
</feature>
<dbReference type="PROSITE" id="PS51257">
    <property type="entry name" value="PROKAR_LIPOPROTEIN"/>
    <property type="match status" value="1"/>
</dbReference>
<feature type="transmembrane region" description="Helical" evidence="6">
    <location>
        <begin position="411"/>
        <end position="433"/>
    </location>
</feature>
<dbReference type="InterPro" id="IPR052159">
    <property type="entry name" value="Competence_DNA_uptake"/>
</dbReference>
<feature type="transmembrane region" description="Helical" evidence="6">
    <location>
        <begin position="285"/>
        <end position="304"/>
    </location>
</feature>
<feature type="transmembrane region" description="Helical" evidence="6">
    <location>
        <begin position="47"/>
        <end position="64"/>
    </location>
</feature>
<evidence type="ECO:0000256" key="1">
    <source>
        <dbReference type="ARBA" id="ARBA00004651"/>
    </source>
</evidence>
<gene>
    <name evidence="8" type="ORF">ABDB84_17600</name>
</gene>
<keyword evidence="5 6" id="KW-0472">Membrane</keyword>
<dbReference type="InterPro" id="IPR004797">
    <property type="entry name" value="Competence_ComEC/Rec2"/>
</dbReference>
<protein>
    <submittedName>
        <fullName evidence="8">DNA internalization-related competence protein ComEC/Rec2</fullName>
    </submittedName>
</protein>
<sequence length="774" mass="83701">MRYLILAFALGVCACQQFSQLPALSPLLWASALLAGAACCRLGRMRPLLLGLLACVLGLSWAVWRSQLRLDDALALALEGQDLPVIGEIADLPERTAYGWRFVLRLHQAPAGVPQTVLLSWYGGQGGRGGELPALRAGELWQLTLRLHRPHGSRNPHGFDYEAWLFERGIRAAGYVRPRGARRLADLAEGARPRLQRMRQQIRERIEAALPEGQWRGVLSALAVGDQSAVPAAQWRLFSQTGVTHLMSISGGHVTLFAALIAWLARRLWSRVPALCLRLPAQKAALLAGALAAAFYVLLAGFGVPAQRTLYMLLAVCAGLWLGRTADAWRSLALGLGLVLLYDPWAGLSPGFWLSFGAVAALLWVGLAAGLRTVGWRAWLWAQWRAQWAIIVLSLPVLLGLFQQFSLVSPLANAIAIPLISALVTPLILAFAVLPLPSLAELAHWLLTVLMQVLSGLASLPVATWQQAAPPAWLVAAGVLAAFWALLPAALPGRIAVMSCCLPLLCWTPPRPPPGSFSAVVLDVGQGLAVHVQTAGHDLLFDAGPQYSAESDSGERLIFPYLRAAGVRRLDRLIISHDDSDHSGGALALLRLLPVAELWGSLPTQSPIVQRAGGQHACRRGEFWEWEGVRFEVLHPGEKAALDKDNNQSCVLRIADARWSLLLTADIEAPAEADLLAWNAAALRSSVLVAPHHGSKTSSQPAFIAAVGAQQVIFTSGYRNRFRHPAPEVLARYAATGAALYRSDLHGAVMLGEDNGAAHVAWERGVRARYWQGH</sequence>
<evidence type="ECO:0000259" key="7">
    <source>
        <dbReference type="SMART" id="SM00849"/>
    </source>
</evidence>
<dbReference type="SUPFAM" id="SSF56281">
    <property type="entry name" value="Metallo-hydrolase/oxidoreductase"/>
    <property type="match status" value="1"/>
</dbReference>
<reference evidence="8 9" key="1">
    <citation type="journal article" date="2018" name="Int. J. Syst. Evol. Microbiol.">
        <title>Uliginosibacterium sediminicola sp. nov., isolated from freshwater sediment.</title>
        <authorList>
            <person name="Hwang W.M."/>
            <person name="Kim S.M."/>
            <person name="Kang K."/>
            <person name="Ahn T.Y."/>
        </authorList>
    </citation>
    <scope>NUCLEOTIDE SEQUENCE [LARGE SCALE GENOMIC DNA]</scope>
    <source>
        <strain evidence="8 9">M1-21</strain>
    </source>
</reference>
<dbReference type="Gene3D" id="3.60.15.10">
    <property type="entry name" value="Ribonuclease Z/Hydroxyacylglutathione hydrolase-like"/>
    <property type="match status" value="1"/>
</dbReference>
<dbReference type="InterPro" id="IPR025405">
    <property type="entry name" value="DUF4131"/>
</dbReference>
<feature type="transmembrane region" description="Helical" evidence="6">
    <location>
        <begin position="246"/>
        <end position="265"/>
    </location>
</feature>
<feature type="transmembrane region" description="Helical" evidence="6">
    <location>
        <begin position="445"/>
        <end position="465"/>
    </location>
</feature>
<evidence type="ECO:0000256" key="3">
    <source>
        <dbReference type="ARBA" id="ARBA00022692"/>
    </source>
</evidence>
<dbReference type="InterPro" id="IPR036866">
    <property type="entry name" value="RibonucZ/Hydroxyglut_hydro"/>
</dbReference>
<feature type="transmembrane region" description="Helical" evidence="6">
    <location>
        <begin position="471"/>
        <end position="491"/>
    </location>
</feature>
<evidence type="ECO:0000256" key="4">
    <source>
        <dbReference type="ARBA" id="ARBA00022989"/>
    </source>
</evidence>
<evidence type="ECO:0000313" key="9">
    <source>
        <dbReference type="Proteomes" id="UP001410394"/>
    </source>
</evidence>
<dbReference type="Pfam" id="PF03772">
    <property type="entry name" value="Competence"/>
    <property type="match status" value="1"/>
</dbReference>
<accession>A0ABU9Z354</accession>
<proteinExistence type="predicted"/>
<dbReference type="InterPro" id="IPR004477">
    <property type="entry name" value="ComEC_N"/>
</dbReference>
<feature type="transmembrane region" description="Helical" evidence="6">
    <location>
        <begin position="352"/>
        <end position="374"/>
    </location>
</feature>
<dbReference type="Proteomes" id="UP001410394">
    <property type="component" value="Unassembled WGS sequence"/>
</dbReference>
<dbReference type="InterPro" id="IPR035681">
    <property type="entry name" value="ComA-like_MBL"/>
</dbReference>
<evidence type="ECO:0000256" key="6">
    <source>
        <dbReference type="SAM" id="Phobius"/>
    </source>
</evidence>
<name>A0ABU9Z354_9RHOO</name>
<dbReference type="RefSeq" id="WP_345921079.1">
    <property type="nucleotide sequence ID" value="NZ_JBDIVE010000011.1"/>
</dbReference>
<evidence type="ECO:0000256" key="5">
    <source>
        <dbReference type="ARBA" id="ARBA00023136"/>
    </source>
</evidence>
<dbReference type="EMBL" id="JBDIVE010000011">
    <property type="protein sequence ID" value="MEN3070304.1"/>
    <property type="molecule type" value="Genomic_DNA"/>
</dbReference>
<feature type="domain" description="Metallo-beta-lactamase" evidence="7">
    <location>
        <begin position="526"/>
        <end position="693"/>
    </location>
</feature>
<dbReference type="NCBIfam" id="TIGR00361">
    <property type="entry name" value="ComEC_Rec2"/>
    <property type="match status" value="1"/>
</dbReference>
<dbReference type="InterPro" id="IPR001279">
    <property type="entry name" value="Metallo-B-lactamas"/>
</dbReference>